<feature type="region of interest" description="Disordered" evidence="1">
    <location>
        <begin position="145"/>
        <end position="164"/>
    </location>
</feature>
<feature type="compositionally biased region" description="Polar residues" evidence="1">
    <location>
        <begin position="148"/>
        <end position="157"/>
    </location>
</feature>
<sequence length="164" mass="18491">MQHLSDGLIRRKISHDNANNRELWQYLSIFSRGFGFWKNVMGMQQQDGISRPIASWEAALLEQKRAVHNVDAQIVVCEDEIHGLQKKLEEDLIPDTLAIQICCKKASKNAPKNSCQMVSTSRDPHTTAQMASLAASMTQHIHLKRENLSSPTPSCKNLNEALKQ</sequence>
<protein>
    <submittedName>
        <fullName evidence="3">Uncharacterized protein</fullName>
    </submittedName>
</protein>
<proteinExistence type="predicted"/>
<dbReference type="AlphaFoldDB" id="A0A914RUJ3"/>
<reference evidence="3" key="1">
    <citation type="submission" date="2022-11" db="UniProtKB">
        <authorList>
            <consortium name="WormBaseParasite"/>
        </authorList>
    </citation>
    <scope>IDENTIFICATION</scope>
</reference>
<evidence type="ECO:0000256" key="1">
    <source>
        <dbReference type="SAM" id="MobiDB-lite"/>
    </source>
</evidence>
<organism evidence="2 3">
    <name type="scientific">Parascaris equorum</name>
    <name type="common">Equine roundworm</name>
    <dbReference type="NCBI Taxonomy" id="6256"/>
    <lineage>
        <taxon>Eukaryota</taxon>
        <taxon>Metazoa</taxon>
        <taxon>Ecdysozoa</taxon>
        <taxon>Nematoda</taxon>
        <taxon>Chromadorea</taxon>
        <taxon>Rhabditida</taxon>
        <taxon>Spirurina</taxon>
        <taxon>Ascaridomorpha</taxon>
        <taxon>Ascaridoidea</taxon>
        <taxon>Ascarididae</taxon>
        <taxon>Parascaris</taxon>
    </lineage>
</organism>
<accession>A0A914RUJ3</accession>
<keyword evidence="2" id="KW-1185">Reference proteome</keyword>
<name>A0A914RUJ3_PAREQ</name>
<evidence type="ECO:0000313" key="2">
    <source>
        <dbReference type="Proteomes" id="UP000887564"/>
    </source>
</evidence>
<dbReference type="WBParaSite" id="PEQ_0000851301-mRNA-1">
    <property type="protein sequence ID" value="PEQ_0000851301-mRNA-1"/>
    <property type="gene ID" value="PEQ_0000851301"/>
</dbReference>
<evidence type="ECO:0000313" key="3">
    <source>
        <dbReference type="WBParaSite" id="PEQ_0000851301-mRNA-1"/>
    </source>
</evidence>
<dbReference type="Proteomes" id="UP000887564">
    <property type="component" value="Unplaced"/>
</dbReference>